<reference evidence="13" key="1">
    <citation type="submission" date="2020-06" db="EMBL/GenBank/DDBJ databases">
        <title>Draft genome of Bugula neritina, a colonial animal packing powerful symbionts and potential medicines.</title>
        <authorList>
            <person name="Rayko M."/>
        </authorList>
    </citation>
    <scope>NUCLEOTIDE SEQUENCE [LARGE SCALE GENOMIC DNA]</scope>
    <source>
        <strain evidence="13">Kwan_BN1</strain>
    </source>
</reference>
<proteinExistence type="inferred from homology"/>
<evidence type="ECO:0000256" key="1">
    <source>
        <dbReference type="ARBA" id="ARBA00001917"/>
    </source>
</evidence>
<evidence type="ECO:0000256" key="2">
    <source>
        <dbReference type="ARBA" id="ARBA00001974"/>
    </source>
</evidence>
<dbReference type="GO" id="GO:0009235">
    <property type="term" value="P:cobalamin metabolic process"/>
    <property type="evidence" value="ECO:0007669"/>
    <property type="project" value="TreeGrafter"/>
</dbReference>
<name>A0A7J7KDG5_BUGNE</name>
<dbReference type="Pfam" id="PF16690">
    <property type="entry name" value="MMACHC"/>
    <property type="match status" value="1"/>
</dbReference>
<keyword evidence="6" id="KW-0285">Flavoprotein</keyword>
<accession>A0A7J7KDG5</accession>
<evidence type="ECO:0000256" key="9">
    <source>
        <dbReference type="ARBA" id="ARBA00022857"/>
    </source>
</evidence>
<comment type="similarity">
    <text evidence="4">Belongs to the MMACHC family.</text>
</comment>
<keyword evidence="9" id="KW-0521">NADP</keyword>
<dbReference type="GO" id="GO:0032451">
    <property type="term" value="F:demethylase activity"/>
    <property type="evidence" value="ECO:0007669"/>
    <property type="project" value="TreeGrafter"/>
</dbReference>
<evidence type="ECO:0000256" key="11">
    <source>
        <dbReference type="ARBA" id="ARBA00031313"/>
    </source>
</evidence>
<sequence length="173" mass="19273">MFNFALLWNNLSLVLDIVLYSVGIYRCGVDNVSQYVNETAATAGMAAFPFKHYSGTCFGNDSLHLINSSDRKEVGDISPSYTVHVQTAGHSAGAAFYYQRHHVNPEPASWADRVVFGVSANAAYKDNVRFSGVIIMEELKVSQDFQSPEPDDVFPLNQEKIELLEKYNNQGQQ</sequence>
<evidence type="ECO:0000256" key="6">
    <source>
        <dbReference type="ARBA" id="ARBA00022630"/>
    </source>
</evidence>
<dbReference type="PANTHER" id="PTHR31457:SF2">
    <property type="entry name" value="CYANOCOBALAMIN REDUCTASE _ ALKYLCOBALAMIN DEALKYLASE"/>
    <property type="match status" value="1"/>
</dbReference>
<dbReference type="PANTHER" id="PTHR31457">
    <property type="entry name" value="METHYLMALONIC ACIDURIA AND HOMOCYSTINURIA TYPE C PROTEIN"/>
    <property type="match status" value="1"/>
</dbReference>
<evidence type="ECO:0000256" key="12">
    <source>
        <dbReference type="SAM" id="SignalP"/>
    </source>
</evidence>
<keyword evidence="10" id="KW-0560">Oxidoreductase</keyword>
<dbReference type="GO" id="GO:0005737">
    <property type="term" value="C:cytoplasm"/>
    <property type="evidence" value="ECO:0007669"/>
    <property type="project" value="UniProtKB-SubCell"/>
</dbReference>
<keyword evidence="8" id="KW-0274">FAD</keyword>
<keyword evidence="14" id="KW-1185">Reference proteome</keyword>
<dbReference type="EMBL" id="VXIV02000762">
    <property type="protein sequence ID" value="KAF6036213.1"/>
    <property type="molecule type" value="Genomic_DNA"/>
</dbReference>
<evidence type="ECO:0000313" key="13">
    <source>
        <dbReference type="EMBL" id="KAF6036213.1"/>
    </source>
</evidence>
<comment type="cofactor">
    <cofactor evidence="2">
        <name>FAD</name>
        <dbReference type="ChEBI" id="CHEBI:57692"/>
    </cofactor>
</comment>
<dbReference type="GO" id="GO:0071949">
    <property type="term" value="F:FAD binding"/>
    <property type="evidence" value="ECO:0007669"/>
    <property type="project" value="TreeGrafter"/>
</dbReference>
<organism evidence="13 14">
    <name type="scientific">Bugula neritina</name>
    <name type="common">Brown bryozoan</name>
    <name type="synonym">Sertularia neritina</name>
    <dbReference type="NCBI Taxonomy" id="10212"/>
    <lineage>
        <taxon>Eukaryota</taxon>
        <taxon>Metazoa</taxon>
        <taxon>Spiralia</taxon>
        <taxon>Lophotrochozoa</taxon>
        <taxon>Bryozoa</taxon>
        <taxon>Gymnolaemata</taxon>
        <taxon>Cheilostomatida</taxon>
        <taxon>Flustrina</taxon>
        <taxon>Buguloidea</taxon>
        <taxon>Bugulidae</taxon>
        <taxon>Bugula</taxon>
    </lineage>
</organism>
<dbReference type="InterPro" id="IPR032037">
    <property type="entry name" value="MMACHC"/>
</dbReference>
<feature type="signal peptide" evidence="12">
    <location>
        <begin position="1"/>
        <end position="21"/>
    </location>
</feature>
<evidence type="ECO:0000256" key="4">
    <source>
        <dbReference type="ARBA" id="ARBA00007762"/>
    </source>
</evidence>
<dbReference type="OrthoDB" id="409189at2759"/>
<comment type="subcellular location">
    <subcellularLocation>
        <location evidence="3">Cytoplasm</location>
    </subcellularLocation>
</comment>
<evidence type="ECO:0000256" key="8">
    <source>
        <dbReference type="ARBA" id="ARBA00022827"/>
    </source>
</evidence>
<evidence type="ECO:0000313" key="14">
    <source>
        <dbReference type="Proteomes" id="UP000593567"/>
    </source>
</evidence>
<dbReference type="GO" id="GO:0033787">
    <property type="term" value="F:cyanocobalamin reductase (cyanide-eliminating) (NADP+) activity"/>
    <property type="evidence" value="ECO:0007669"/>
    <property type="project" value="TreeGrafter"/>
</dbReference>
<keyword evidence="7" id="KW-0288">FMN</keyword>
<comment type="caution">
    <text evidence="13">The sequence shown here is derived from an EMBL/GenBank/DDBJ whole genome shotgun (WGS) entry which is preliminary data.</text>
</comment>
<keyword evidence="12" id="KW-0732">Signal</keyword>
<protein>
    <recommendedName>
        <fullName evidence="11">Cyanocobalamin reductase (cyanide-eliminating)</fullName>
    </recommendedName>
</protein>
<evidence type="ECO:0000256" key="10">
    <source>
        <dbReference type="ARBA" id="ARBA00023002"/>
    </source>
</evidence>
<keyword evidence="5" id="KW-0963">Cytoplasm</keyword>
<evidence type="ECO:0000256" key="3">
    <source>
        <dbReference type="ARBA" id="ARBA00004496"/>
    </source>
</evidence>
<feature type="chain" id="PRO_5029867787" description="Cyanocobalamin reductase (cyanide-eliminating)" evidence="12">
    <location>
        <begin position="22"/>
        <end position="173"/>
    </location>
</feature>
<evidence type="ECO:0000256" key="5">
    <source>
        <dbReference type="ARBA" id="ARBA00022490"/>
    </source>
</evidence>
<comment type="cofactor">
    <cofactor evidence="1">
        <name>FMN</name>
        <dbReference type="ChEBI" id="CHEBI:58210"/>
    </cofactor>
</comment>
<gene>
    <name evidence="13" type="ORF">EB796_005476</name>
</gene>
<dbReference type="Proteomes" id="UP000593567">
    <property type="component" value="Unassembled WGS sequence"/>
</dbReference>
<evidence type="ECO:0000256" key="7">
    <source>
        <dbReference type="ARBA" id="ARBA00022643"/>
    </source>
</evidence>
<dbReference type="AlphaFoldDB" id="A0A7J7KDG5"/>